<dbReference type="EMBL" id="UINC01060997">
    <property type="protein sequence ID" value="SVB86098.1"/>
    <property type="molecule type" value="Genomic_DNA"/>
</dbReference>
<protein>
    <submittedName>
        <fullName evidence="3">Uncharacterized protein</fullName>
    </submittedName>
</protein>
<keyword evidence="2" id="KW-1133">Transmembrane helix</keyword>
<evidence type="ECO:0000256" key="1">
    <source>
        <dbReference type="SAM" id="MobiDB-lite"/>
    </source>
</evidence>
<proteinExistence type="predicted"/>
<organism evidence="3">
    <name type="scientific">marine metagenome</name>
    <dbReference type="NCBI Taxonomy" id="408172"/>
    <lineage>
        <taxon>unclassified sequences</taxon>
        <taxon>metagenomes</taxon>
        <taxon>ecological metagenomes</taxon>
    </lineage>
</organism>
<evidence type="ECO:0000313" key="3">
    <source>
        <dbReference type="EMBL" id="SVB86098.1"/>
    </source>
</evidence>
<feature type="transmembrane region" description="Helical" evidence="2">
    <location>
        <begin position="7"/>
        <end position="29"/>
    </location>
</feature>
<keyword evidence="2" id="KW-0812">Transmembrane</keyword>
<reference evidence="3" key="1">
    <citation type="submission" date="2018-05" db="EMBL/GenBank/DDBJ databases">
        <authorList>
            <person name="Lanie J.A."/>
            <person name="Ng W.-L."/>
            <person name="Kazmierczak K.M."/>
            <person name="Andrzejewski T.M."/>
            <person name="Davidsen T.M."/>
            <person name="Wayne K.J."/>
            <person name="Tettelin H."/>
            <person name="Glass J.I."/>
            <person name="Rusch D."/>
            <person name="Podicherti R."/>
            <person name="Tsui H.-C.T."/>
            <person name="Winkler M.E."/>
        </authorList>
    </citation>
    <scope>NUCLEOTIDE SEQUENCE</scope>
</reference>
<keyword evidence="2" id="KW-0472">Membrane</keyword>
<accession>A0A382HFL7</accession>
<evidence type="ECO:0000256" key="2">
    <source>
        <dbReference type="SAM" id="Phobius"/>
    </source>
</evidence>
<name>A0A382HFL7_9ZZZZ</name>
<dbReference type="AlphaFoldDB" id="A0A382HFL7"/>
<feature type="compositionally biased region" description="Pro residues" evidence="1">
    <location>
        <begin position="214"/>
        <end position="229"/>
    </location>
</feature>
<feature type="compositionally biased region" description="Pro residues" evidence="1">
    <location>
        <begin position="188"/>
        <end position="206"/>
    </location>
</feature>
<sequence length="279" mass="29228">VRIPITVVIGVVLAIVGVIGLTVIFPNFMATNGEDFVNQIDTSSGLEKYQDYGVGDTVTIVDTIARMEFSDGQTQIWLDTIGKSPSDPPFRFGSNLMGDYGVGNQVIITFEVVKDSNGHHTPDANYQENGLSPDAISSRYSTVNEYIFIALLVAGLGIMVYGGYSSFKGGSPLSPVTMTPDDDWGFPQAPPVAPAAPMTPPQPQFPPSTAAIPQPAPVSPPPQPVPQPAGAPSTMTITVPPGVVSGQVLTVTMPNGQVVNVEVPPGSSSGSQFTITVKQ</sequence>
<feature type="transmembrane region" description="Helical" evidence="2">
    <location>
        <begin position="146"/>
        <end position="164"/>
    </location>
</feature>
<gene>
    <name evidence="3" type="ORF">METZ01_LOCUS238952</name>
</gene>
<feature type="non-terminal residue" evidence="3">
    <location>
        <position position="1"/>
    </location>
</feature>
<feature type="region of interest" description="Disordered" evidence="1">
    <location>
        <begin position="178"/>
        <end position="234"/>
    </location>
</feature>